<feature type="region of interest" description="Disordered" evidence="1">
    <location>
        <begin position="373"/>
        <end position="448"/>
    </location>
</feature>
<dbReference type="Gene3D" id="3.10.20.90">
    <property type="entry name" value="Phosphatidylinositol 3-kinase Catalytic Subunit, Chain A, domain 1"/>
    <property type="match status" value="1"/>
</dbReference>
<dbReference type="InterPro" id="IPR053198">
    <property type="entry name" value="Gynoecium_Dev_Regulator"/>
</dbReference>
<reference evidence="3 4" key="1">
    <citation type="submission" date="2024-11" db="EMBL/GenBank/DDBJ databases">
        <title>A near-complete genome assembly of Cinchona calisaya.</title>
        <authorList>
            <person name="Lian D.C."/>
            <person name="Zhao X.W."/>
            <person name="Wei L."/>
        </authorList>
    </citation>
    <scope>NUCLEOTIDE SEQUENCE [LARGE SCALE GENOMIC DNA]</scope>
    <source>
        <tissue evidence="3">Nenye</tissue>
    </source>
</reference>
<gene>
    <name evidence="3" type="ORF">ACH5RR_030109</name>
</gene>
<comment type="caution">
    <text evidence="3">The sequence shown here is derived from an EMBL/GenBank/DDBJ whole genome shotgun (WGS) entry which is preliminary data.</text>
</comment>
<dbReference type="Proteomes" id="UP001630127">
    <property type="component" value="Unassembled WGS sequence"/>
</dbReference>
<feature type="region of interest" description="Disordered" evidence="1">
    <location>
        <begin position="26"/>
        <end position="52"/>
    </location>
</feature>
<accession>A0ABD2YYW3</accession>
<dbReference type="SMART" id="SM00666">
    <property type="entry name" value="PB1"/>
    <property type="match status" value="1"/>
</dbReference>
<name>A0ABD2YYW3_9GENT</name>
<dbReference type="PROSITE" id="PS51745">
    <property type="entry name" value="PB1"/>
    <property type="match status" value="1"/>
</dbReference>
<feature type="domain" description="PB1" evidence="2">
    <location>
        <begin position="64"/>
        <end position="173"/>
    </location>
</feature>
<dbReference type="PANTHER" id="PTHR31066:SF27">
    <property type="entry name" value="EXPRESSED PROTEIN"/>
    <property type="match status" value="1"/>
</dbReference>
<dbReference type="Pfam" id="PF00564">
    <property type="entry name" value="PB1"/>
    <property type="match status" value="1"/>
</dbReference>
<organism evidence="3 4">
    <name type="scientific">Cinchona calisaya</name>
    <dbReference type="NCBI Taxonomy" id="153742"/>
    <lineage>
        <taxon>Eukaryota</taxon>
        <taxon>Viridiplantae</taxon>
        <taxon>Streptophyta</taxon>
        <taxon>Embryophyta</taxon>
        <taxon>Tracheophyta</taxon>
        <taxon>Spermatophyta</taxon>
        <taxon>Magnoliopsida</taxon>
        <taxon>eudicotyledons</taxon>
        <taxon>Gunneridae</taxon>
        <taxon>Pentapetalae</taxon>
        <taxon>asterids</taxon>
        <taxon>lamiids</taxon>
        <taxon>Gentianales</taxon>
        <taxon>Rubiaceae</taxon>
        <taxon>Cinchonoideae</taxon>
        <taxon>Cinchoneae</taxon>
        <taxon>Cinchona</taxon>
    </lineage>
</organism>
<dbReference type="CDD" id="cd06410">
    <property type="entry name" value="PB1_UP2"/>
    <property type="match status" value="1"/>
</dbReference>
<protein>
    <recommendedName>
        <fullName evidence="2">PB1 domain-containing protein</fullName>
    </recommendedName>
</protein>
<feature type="compositionally biased region" description="Low complexity" evidence="1">
    <location>
        <begin position="373"/>
        <end position="390"/>
    </location>
</feature>
<evidence type="ECO:0000259" key="2">
    <source>
        <dbReference type="PROSITE" id="PS51745"/>
    </source>
</evidence>
<evidence type="ECO:0000313" key="3">
    <source>
        <dbReference type="EMBL" id="KAL3510708.1"/>
    </source>
</evidence>
<feature type="compositionally biased region" description="Polar residues" evidence="1">
    <location>
        <begin position="408"/>
        <end position="448"/>
    </location>
</feature>
<dbReference type="PANTHER" id="PTHR31066">
    <property type="entry name" value="OS05G0427100 PROTEIN-RELATED"/>
    <property type="match status" value="1"/>
</dbReference>
<dbReference type="AlphaFoldDB" id="A0ABD2YYW3"/>
<sequence length="665" mass="72483">MDPSPVSTPTTAAVAAPVPAPTTATTILNYPDSIDSSPRSRKTDSWDEPPYRPTATAAVAANTKLRLMCSYGGHIIPRPQDKSLCYVGGDTRIIVIDRHTTLSDLHLRLSRTLLSGKSFSIKYQLPNEDLDSLISISTDEDLENMVDEYDRLLNPATNPTTKTSRLRLFIFPSNLDSETLSSVESLLENRSKSNEWFFNALNCNTTASCKVVRGFSETSSVNCLLGLDDNAVENHHSAVVKDVVEAQSEASPVLETMSSFGSTSSSPSMANSPPIRVHAEEGNSQKGVVDMNVQKQEDGGFVVGVGTLPAPVASGPVVVGGEYPNRDFSDDEKSEQGVAIWFRKAPQVQPQQQQVPQLQQQQQATQFQHNKPIGVVDLPSPDSVSSDGSVTNPLSRQKPMMYHEPFFQVQSGNGRVSPNQFDPKTSDSNSRVQAPQQVQDSGYASPGQFDQYQQLHQPQQFVPANTQYIHHHPPGAVPMYYYPPQQLGHAPGLEHQYPVYFMTARQPQAYNLPVQQPSYSESTTPAAPSSQPQTPPAAMVPPTAFNPATNGTTPKPEMATGVYRTSAAAAPHLVQVPSSQTPQYAGYSQIHHPSQSIAPSSASTANYAYEFADPAHAQVYYTQPLAHQLAAQYQTMTLTPQVKLPEASTQVPRESIKQQVRTTQL</sequence>
<evidence type="ECO:0000256" key="1">
    <source>
        <dbReference type="SAM" id="MobiDB-lite"/>
    </source>
</evidence>
<evidence type="ECO:0000313" key="4">
    <source>
        <dbReference type="Proteomes" id="UP001630127"/>
    </source>
</evidence>
<feature type="compositionally biased region" description="Polar residues" evidence="1">
    <location>
        <begin position="647"/>
        <end position="665"/>
    </location>
</feature>
<dbReference type="InterPro" id="IPR053793">
    <property type="entry name" value="PB1-like"/>
</dbReference>
<proteinExistence type="predicted"/>
<feature type="compositionally biased region" description="Low complexity" evidence="1">
    <location>
        <begin position="522"/>
        <end position="532"/>
    </location>
</feature>
<feature type="region of interest" description="Disordered" evidence="1">
    <location>
        <begin position="645"/>
        <end position="665"/>
    </location>
</feature>
<keyword evidence="4" id="KW-1185">Reference proteome</keyword>
<dbReference type="SUPFAM" id="SSF54277">
    <property type="entry name" value="CAD &amp; PB1 domains"/>
    <property type="match status" value="1"/>
</dbReference>
<feature type="region of interest" description="Disordered" evidence="1">
    <location>
        <begin position="515"/>
        <end position="558"/>
    </location>
</feature>
<dbReference type="InterPro" id="IPR000270">
    <property type="entry name" value="PB1_dom"/>
</dbReference>
<dbReference type="EMBL" id="JBJUIK010000012">
    <property type="protein sequence ID" value="KAL3510708.1"/>
    <property type="molecule type" value="Genomic_DNA"/>
</dbReference>